<dbReference type="PANTHER" id="PTHR30026">
    <property type="entry name" value="OUTER MEMBRANE PROTEIN TOLC"/>
    <property type="match status" value="1"/>
</dbReference>
<name>A0ABV6YZ24_UNCC1</name>
<evidence type="ECO:0000256" key="1">
    <source>
        <dbReference type="ARBA" id="ARBA00004442"/>
    </source>
</evidence>
<keyword evidence="3" id="KW-0813">Transport</keyword>
<evidence type="ECO:0000256" key="2">
    <source>
        <dbReference type="ARBA" id="ARBA00007613"/>
    </source>
</evidence>
<evidence type="ECO:0000256" key="7">
    <source>
        <dbReference type="ARBA" id="ARBA00023237"/>
    </source>
</evidence>
<evidence type="ECO:0000256" key="5">
    <source>
        <dbReference type="ARBA" id="ARBA00022692"/>
    </source>
</evidence>
<reference evidence="8 9" key="1">
    <citation type="submission" date="2024-09" db="EMBL/GenBank/DDBJ databases">
        <title>Laminarin stimulates single cell rates of sulfate reduction while oxygen inhibits transcriptomic activity in coastal marine sediment.</title>
        <authorList>
            <person name="Lindsay M."/>
            <person name="Orcutt B."/>
            <person name="Emerson D."/>
            <person name="Stepanauskas R."/>
            <person name="D'Angelo T."/>
        </authorList>
    </citation>
    <scope>NUCLEOTIDE SEQUENCE [LARGE SCALE GENOMIC DNA]</scope>
    <source>
        <strain evidence="8">SAG AM-311-K15</strain>
    </source>
</reference>
<evidence type="ECO:0000313" key="9">
    <source>
        <dbReference type="Proteomes" id="UP001594351"/>
    </source>
</evidence>
<dbReference type="InterPro" id="IPR003423">
    <property type="entry name" value="OMP_efflux"/>
</dbReference>
<evidence type="ECO:0000313" key="8">
    <source>
        <dbReference type="EMBL" id="MFC1851449.1"/>
    </source>
</evidence>
<comment type="caution">
    <text evidence="8">The sequence shown here is derived from an EMBL/GenBank/DDBJ whole genome shotgun (WGS) entry which is preliminary data.</text>
</comment>
<evidence type="ECO:0000256" key="6">
    <source>
        <dbReference type="ARBA" id="ARBA00023136"/>
    </source>
</evidence>
<dbReference type="Gene3D" id="1.20.1600.10">
    <property type="entry name" value="Outer membrane efflux proteins (OEP)"/>
    <property type="match status" value="1"/>
</dbReference>
<dbReference type="Proteomes" id="UP001594351">
    <property type="component" value="Unassembled WGS sequence"/>
</dbReference>
<dbReference type="Pfam" id="PF02321">
    <property type="entry name" value="OEP"/>
    <property type="match status" value="1"/>
</dbReference>
<accession>A0ABV6YZ24</accession>
<keyword evidence="9" id="KW-1185">Reference proteome</keyword>
<dbReference type="EMBL" id="JBHPBY010000189">
    <property type="protein sequence ID" value="MFC1851449.1"/>
    <property type="molecule type" value="Genomic_DNA"/>
</dbReference>
<keyword evidence="6" id="KW-0472">Membrane</keyword>
<evidence type="ECO:0000256" key="4">
    <source>
        <dbReference type="ARBA" id="ARBA00022452"/>
    </source>
</evidence>
<protein>
    <submittedName>
        <fullName evidence="8">TolC family protein</fullName>
    </submittedName>
</protein>
<keyword evidence="4" id="KW-1134">Transmembrane beta strand</keyword>
<keyword evidence="5" id="KW-0812">Transmembrane</keyword>
<evidence type="ECO:0000256" key="3">
    <source>
        <dbReference type="ARBA" id="ARBA00022448"/>
    </source>
</evidence>
<proteinExistence type="inferred from homology"/>
<comment type="similarity">
    <text evidence="2">Belongs to the outer membrane factor (OMF) (TC 1.B.17) family.</text>
</comment>
<keyword evidence="7" id="KW-0998">Cell outer membrane</keyword>
<dbReference type="PANTHER" id="PTHR30026:SF20">
    <property type="entry name" value="OUTER MEMBRANE PROTEIN TOLC"/>
    <property type="match status" value="1"/>
</dbReference>
<comment type="subcellular location">
    <subcellularLocation>
        <location evidence="1">Cell outer membrane</location>
    </subcellularLocation>
</comment>
<sequence length="456" mass="51970">MGRANFVTVIWLILLIISETTFCIPGQMCSAAGLPDCLESMSKGNLDLSRQLHLIQYYKSGIKAARSAFLPNIEILGFGEQVGGSRRFNAMTEDIYISSLRHHDKIYGYGITGAQPLIKEGSLLGLGAPSIKKERIAVQKEQTVRKELEVLFTNNLTLRFAELEAYRLLHSYWREMNACTAKSLLMVEEEVARGLKNMKDLSVAQERTELVKTQIATFHSKMVSVEQDIKTIAQLKVDEPLETANILKSLDNDIQIAGREQLLTLAINNNLEIAVLKQECDMLKQDFKIIRNAILPEISLSGTYFQLRGFETDVLDDYWKVKMNFKLNIWQSGGLRARIKQIMELLQAKEDEIKLKEKIIRQTVITSLNQIDALLYQRQQGRTLCKIDQQTLDEKTITVNTGLSNESELCETKITWLETLGEFIETKLELKRQLMALLTYLNVKVTDNSCYKFQTN</sequence>
<organism evidence="8 9">
    <name type="scientific">candidate division CSSED10-310 bacterium</name>
    <dbReference type="NCBI Taxonomy" id="2855610"/>
    <lineage>
        <taxon>Bacteria</taxon>
        <taxon>Bacteria division CSSED10-310</taxon>
    </lineage>
</organism>
<dbReference type="InterPro" id="IPR051906">
    <property type="entry name" value="TolC-like"/>
</dbReference>
<dbReference type="SUPFAM" id="SSF56954">
    <property type="entry name" value="Outer membrane efflux proteins (OEP)"/>
    <property type="match status" value="1"/>
</dbReference>
<gene>
    <name evidence="8" type="ORF">ACFL27_14735</name>
</gene>